<reference evidence="1" key="1">
    <citation type="submission" date="2019-08" db="EMBL/GenBank/DDBJ databases">
        <authorList>
            <person name="Kucharzyk K."/>
            <person name="Murdoch R.W."/>
            <person name="Higgins S."/>
            <person name="Loffler F."/>
        </authorList>
    </citation>
    <scope>NUCLEOTIDE SEQUENCE</scope>
</reference>
<sequence length="150" mass="17266">MFGYEIEIARREALFPFYSYPYKVVPLSENAKLSFYVRMLKKSSMQLPVTAKMLSEVVTEENLSLHPFSGKLTFFYDDPKQTESTRIEMARKHAVWNLAEGRVSGFNYQDSGITTYVADFTEGVDYRIEIGEKIVHKIPGELSYDVIKAL</sequence>
<proteinExistence type="predicted"/>
<dbReference type="AlphaFoldDB" id="A0A645BUY6"/>
<name>A0A645BUY6_9ZZZZ</name>
<comment type="caution">
    <text evidence="1">The sequence shown here is derived from an EMBL/GenBank/DDBJ whole genome shotgun (WGS) entry which is preliminary data.</text>
</comment>
<gene>
    <name evidence="1" type="ORF">SDC9_115950</name>
</gene>
<dbReference type="EMBL" id="VSSQ01022596">
    <property type="protein sequence ID" value="MPM69007.1"/>
    <property type="molecule type" value="Genomic_DNA"/>
</dbReference>
<organism evidence="1">
    <name type="scientific">bioreactor metagenome</name>
    <dbReference type="NCBI Taxonomy" id="1076179"/>
    <lineage>
        <taxon>unclassified sequences</taxon>
        <taxon>metagenomes</taxon>
        <taxon>ecological metagenomes</taxon>
    </lineage>
</organism>
<accession>A0A645BUY6</accession>
<protein>
    <submittedName>
        <fullName evidence="1">Uncharacterized protein</fullName>
    </submittedName>
</protein>
<evidence type="ECO:0000313" key="1">
    <source>
        <dbReference type="EMBL" id="MPM69007.1"/>
    </source>
</evidence>